<gene>
    <name evidence="1" type="ORF">EVAR_29002_1</name>
</gene>
<reference evidence="1 2" key="1">
    <citation type="journal article" date="2019" name="Commun. Biol.">
        <title>The bagworm genome reveals a unique fibroin gene that provides high tensile strength.</title>
        <authorList>
            <person name="Kono N."/>
            <person name="Nakamura H."/>
            <person name="Ohtoshi R."/>
            <person name="Tomita M."/>
            <person name="Numata K."/>
            <person name="Arakawa K."/>
        </authorList>
    </citation>
    <scope>NUCLEOTIDE SEQUENCE [LARGE SCALE GENOMIC DNA]</scope>
</reference>
<sequence>MPAHLSRRPLMTRHATRGSTSEIDGLRYSLRCGAKFRFHEAVKNQRQTVAVRREGRAPASSKVLTLGRTLHCAREFQLQPSSSVVRSCKSIIDKVNPKELRTSPNMVITMDFSSIIRTLYTPESFVTDTGSLLLAVYLAGASITFRRLVLGNCSMIILPQRLSIYRTCVRSTLSIDVPAMLGDSEDMSKAILTGPSLASVPCHWRRVQPKDVYRLWA</sequence>
<evidence type="ECO:0000313" key="1">
    <source>
        <dbReference type="EMBL" id="GBP45254.1"/>
    </source>
</evidence>
<name>A0A4C1W500_EUMVA</name>
<accession>A0A4C1W500</accession>
<keyword evidence="2" id="KW-1185">Reference proteome</keyword>
<dbReference type="AlphaFoldDB" id="A0A4C1W500"/>
<dbReference type="Proteomes" id="UP000299102">
    <property type="component" value="Unassembled WGS sequence"/>
</dbReference>
<protein>
    <submittedName>
        <fullName evidence="1">Uncharacterized protein</fullName>
    </submittedName>
</protein>
<comment type="caution">
    <text evidence="1">The sequence shown here is derived from an EMBL/GenBank/DDBJ whole genome shotgun (WGS) entry which is preliminary data.</text>
</comment>
<organism evidence="1 2">
    <name type="scientific">Eumeta variegata</name>
    <name type="common">Bagworm moth</name>
    <name type="synonym">Eumeta japonica</name>
    <dbReference type="NCBI Taxonomy" id="151549"/>
    <lineage>
        <taxon>Eukaryota</taxon>
        <taxon>Metazoa</taxon>
        <taxon>Ecdysozoa</taxon>
        <taxon>Arthropoda</taxon>
        <taxon>Hexapoda</taxon>
        <taxon>Insecta</taxon>
        <taxon>Pterygota</taxon>
        <taxon>Neoptera</taxon>
        <taxon>Endopterygota</taxon>
        <taxon>Lepidoptera</taxon>
        <taxon>Glossata</taxon>
        <taxon>Ditrysia</taxon>
        <taxon>Tineoidea</taxon>
        <taxon>Psychidae</taxon>
        <taxon>Oiketicinae</taxon>
        <taxon>Eumeta</taxon>
    </lineage>
</organism>
<dbReference type="EMBL" id="BGZK01000467">
    <property type="protein sequence ID" value="GBP45254.1"/>
    <property type="molecule type" value="Genomic_DNA"/>
</dbReference>
<proteinExistence type="predicted"/>
<evidence type="ECO:0000313" key="2">
    <source>
        <dbReference type="Proteomes" id="UP000299102"/>
    </source>
</evidence>